<evidence type="ECO:0000313" key="3">
    <source>
        <dbReference type="Proteomes" id="UP000320095"/>
    </source>
</evidence>
<protein>
    <submittedName>
        <fullName evidence="2">Uncharacterized protein</fullName>
    </submittedName>
</protein>
<sequence>MLYGARPADRQTFLPNMRRRKPEPGLDRNMLFLLATAKLNQAERFGFGLGETYGLNSDEGLPPGTTSGRGGPMPMHLTPEYPCLPTTCKPTRSPSSRRLSTDGPWTLLADVDPNPNSTGVAVTPSRERPTR</sequence>
<dbReference type="AlphaFoldDB" id="A0A502EEP3"/>
<dbReference type="EMBL" id="RCZG01000002">
    <property type="protein sequence ID" value="TPG35927.1"/>
    <property type="molecule type" value="Genomic_DNA"/>
</dbReference>
<name>A0A502EEP3_9MYCO</name>
<comment type="caution">
    <text evidence="2">The sequence shown here is derived from an EMBL/GenBank/DDBJ whole genome shotgun (WGS) entry which is preliminary data.</text>
</comment>
<accession>A0A502EEP3</accession>
<keyword evidence="3" id="KW-1185">Reference proteome</keyword>
<dbReference type="Proteomes" id="UP000320095">
    <property type="component" value="Unassembled WGS sequence"/>
</dbReference>
<proteinExistence type="predicted"/>
<feature type="region of interest" description="Disordered" evidence="1">
    <location>
        <begin position="52"/>
        <end position="131"/>
    </location>
</feature>
<organism evidence="2 3">
    <name type="scientific">Mycolicibacterium hodleri</name>
    <dbReference type="NCBI Taxonomy" id="49897"/>
    <lineage>
        <taxon>Bacteria</taxon>
        <taxon>Bacillati</taxon>
        <taxon>Actinomycetota</taxon>
        <taxon>Actinomycetes</taxon>
        <taxon>Mycobacteriales</taxon>
        <taxon>Mycobacteriaceae</taxon>
        <taxon>Mycolicibacterium</taxon>
    </lineage>
</organism>
<evidence type="ECO:0000256" key="1">
    <source>
        <dbReference type="SAM" id="MobiDB-lite"/>
    </source>
</evidence>
<evidence type="ECO:0000313" key="2">
    <source>
        <dbReference type="EMBL" id="TPG35927.1"/>
    </source>
</evidence>
<gene>
    <name evidence="2" type="ORF">EAH80_07845</name>
</gene>
<dbReference type="OrthoDB" id="4606606at2"/>
<reference evidence="2 3" key="1">
    <citation type="journal article" date="2019" name="Environ. Microbiol.">
        <title>Species interactions and distinct microbial communities in high Arctic permafrost affected cryosols are associated with the CH4 and CO2 gas fluxes.</title>
        <authorList>
            <person name="Altshuler I."/>
            <person name="Hamel J."/>
            <person name="Turney S."/>
            <person name="Magnuson E."/>
            <person name="Levesque R."/>
            <person name="Greer C."/>
            <person name="Whyte L.G."/>
        </authorList>
    </citation>
    <scope>NUCLEOTIDE SEQUENCE [LARGE SCALE GENOMIC DNA]</scope>
    <source>
        <strain evidence="2 3">S5.20</strain>
    </source>
</reference>